<proteinExistence type="predicted"/>
<evidence type="ECO:0000259" key="4">
    <source>
        <dbReference type="PROSITE" id="PS01124"/>
    </source>
</evidence>
<dbReference type="Proteomes" id="UP000260773">
    <property type="component" value="Unassembled WGS sequence"/>
</dbReference>
<dbReference type="SUPFAM" id="SSF46689">
    <property type="entry name" value="Homeodomain-like"/>
    <property type="match status" value="2"/>
</dbReference>
<feature type="domain" description="HTH araC/xylS-type" evidence="4">
    <location>
        <begin position="164"/>
        <end position="262"/>
    </location>
</feature>
<evidence type="ECO:0000313" key="6">
    <source>
        <dbReference type="Proteomes" id="UP000260773"/>
    </source>
</evidence>
<name>A0A3E2TR23_9FIRM</name>
<dbReference type="EMBL" id="QVEP01000006">
    <property type="protein sequence ID" value="RGB81226.1"/>
    <property type="molecule type" value="Genomic_DNA"/>
</dbReference>
<dbReference type="InterPro" id="IPR018060">
    <property type="entry name" value="HTH_AraC"/>
</dbReference>
<dbReference type="PANTHER" id="PTHR43280">
    <property type="entry name" value="ARAC-FAMILY TRANSCRIPTIONAL REGULATOR"/>
    <property type="match status" value="1"/>
</dbReference>
<dbReference type="SMART" id="SM00342">
    <property type="entry name" value="HTH_ARAC"/>
    <property type="match status" value="1"/>
</dbReference>
<evidence type="ECO:0000256" key="1">
    <source>
        <dbReference type="ARBA" id="ARBA00023015"/>
    </source>
</evidence>
<reference evidence="5 6" key="1">
    <citation type="submission" date="2018-08" db="EMBL/GenBank/DDBJ databases">
        <title>A genome reference for cultivated species of the human gut microbiota.</title>
        <authorList>
            <person name="Zou Y."/>
            <person name="Xue W."/>
            <person name="Luo G."/>
        </authorList>
    </citation>
    <scope>NUCLEOTIDE SEQUENCE [LARGE SCALE GENOMIC DNA]</scope>
    <source>
        <strain evidence="5 6">AF45-17</strain>
    </source>
</reference>
<keyword evidence="3" id="KW-0804">Transcription</keyword>
<protein>
    <submittedName>
        <fullName evidence="5">AraC family transcriptional regulator</fullName>
    </submittedName>
</protein>
<dbReference type="RefSeq" id="WP_117527238.1">
    <property type="nucleotide sequence ID" value="NZ_JAQDKA010000001.1"/>
</dbReference>
<dbReference type="PANTHER" id="PTHR43280:SF2">
    <property type="entry name" value="HTH-TYPE TRANSCRIPTIONAL REGULATOR EXSA"/>
    <property type="match status" value="1"/>
</dbReference>
<accession>A0A3E2TR23</accession>
<comment type="caution">
    <text evidence="5">The sequence shown here is derived from an EMBL/GenBank/DDBJ whole genome shotgun (WGS) entry which is preliminary data.</text>
</comment>
<dbReference type="Pfam" id="PF12833">
    <property type="entry name" value="HTH_18"/>
    <property type="match status" value="1"/>
</dbReference>
<evidence type="ECO:0000313" key="5">
    <source>
        <dbReference type="EMBL" id="RGB81226.1"/>
    </source>
</evidence>
<dbReference type="InterPro" id="IPR037923">
    <property type="entry name" value="HTH-like"/>
</dbReference>
<dbReference type="PROSITE" id="PS01124">
    <property type="entry name" value="HTH_ARAC_FAMILY_2"/>
    <property type="match status" value="1"/>
</dbReference>
<evidence type="ECO:0000256" key="2">
    <source>
        <dbReference type="ARBA" id="ARBA00023125"/>
    </source>
</evidence>
<dbReference type="InterPro" id="IPR009057">
    <property type="entry name" value="Homeodomain-like_sf"/>
</dbReference>
<dbReference type="InterPro" id="IPR020449">
    <property type="entry name" value="Tscrpt_reg_AraC-type_HTH"/>
</dbReference>
<dbReference type="GO" id="GO:0043565">
    <property type="term" value="F:sequence-specific DNA binding"/>
    <property type="evidence" value="ECO:0007669"/>
    <property type="project" value="InterPro"/>
</dbReference>
<sequence>MKNTKLTDKTDNYRILSVYIDNIMRKTENHEQQTRLVLDCYTIVIVRSGKIHIEESGQQMILRKGDAVFFEKGKMAIGKALKGDECWIMIIQFDGEGVPGMLQYLHIQDGERFNVSGNVLAAELDSMIQTWEAGEYFRASVMLQSLFLTIHDIRGTDYRSLDLNTIYEYIQEHYAEPLDLNSLSHLYGTSVSYFSRAFKQHFGTAPMTFVNEVRMHYARLFLTTTEMKVQEIAGHCGFEKMEYFCYVFKKVEGCTPSQYRLNRWHTDKNPCTADSGLKMESGGNL</sequence>
<keyword evidence="1" id="KW-0805">Transcription regulation</keyword>
<gene>
    <name evidence="5" type="ORF">DW070_03515</name>
</gene>
<dbReference type="AlphaFoldDB" id="A0A3E2TR23"/>
<evidence type="ECO:0000256" key="3">
    <source>
        <dbReference type="ARBA" id="ARBA00023163"/>
    </source>
</evidence>
<dbReference type="GO" id="GO:0003700">
    <property type="term" value="F:DNA-binding transcription factor activity"/>
    <property type="evidence" value="ECO:0007669"/>
    <property type="project" value="InterPro"/>
</dbReference>
<organism evidence="5 6">
    <name type="scientific">Coprococcus catus</name>
    <dbReference type="NCBI Taxonomy" id="116085"/>
    <lineage>
        <taxon>Bacteria</taxon>
        <taxon>Bacillati</taxon>
        <taxon>Bacillota</taxon>
        <taxon>Clostridia</taxon>
        <taxon>Lachnospirales</taxon>
        <taxon>Lachnospiraceae</taxon>
        <taxon>Coprococcus</taxon>
    </lineage>
</organism>
<dbReference type="SUPFAM" id="SSF51215">
    <property type="entry name" value="Regulatory protein AraC"/>
    <property type="match status" value="1"/>
</dbReference>
<dbReference type="PRINTS" id="PR00032">
    <property type="entry name" value="HTHARAC"/>
</dbReference>
<dbReference type="Gene3D" id="1.10.10.60">
    <property type="entry name" value="Homeodomain-like"/>
    <property type="match status" value="2"/>
</dbReference>
<keyword evidence="2" id="KW-0238">DNA-binding</keyword>